<dbReference type="EMBL" id="CAJVPT010003123">
    <property type="protein sequence ID" value="CAG8492059.1"/>
    <property type="molecule type" value="Genomic_DNA"/>
</dbReference>
<accession>A0ACA9KV55</accession>
<dbReference type="Proteomes" id="UP000789525">
    <property type="component" value="Unassembled WGS sequence"/>
</dbReference>
<keyword evidence="2" id="KW-1185">Reference proteome</keyword>
<gene>
    <name evidence="1" type="ORF">ACOLOM_LOCUS2421</name>
</gene>
<comment type="caution">
    <text evidence="1">The sequence shown here is derived from an EMBL/GenBank/DDBJ whole genome shotgun (WGS) entry which is preliminary data.</text>
</comment>
<sequence>MAQTYGQQQQAQQPIEYTLPGVIHFLQSEWRRFERDRNEWEIERAEMKARIALLEGERRGIEKIKMDLMKRVKMLEFALRKERSKYLAGIVSSPSLTKESTTVSAPTNEEGRESAQPSGQSTSQPKNLASTRDPKYRLKSREILKACLQEIDYLTNAATSNTPIINRLPNHPTGLDGSNVSTRKSNNRNSAVYVGLNSNPYNGMPLKKPGNAVIKPSRPAPSTPLITSRNSSPPLENPMSSAGEDMDIVFSEQEEAPFFPGSGIELIKRDTGFTNDGQSSPVESELEKNCILDITPGEGVPADNGIEEPVKNANSVNDRDYDKSDDGSSTNRKLKNDAGWKISNQIKNKNKLAHSKSAEELKEEEEQLVRERQTTTIS</sequence>
<protein>
    <submittedName>
        <fullName evidence="1">3591_t:CDS:1</fullName>
    </submittedName>
</protein>
<evidence type="ECO:0000313" key="2">
    <source>
        <dbReference type="Proteomes" id="UP000789525"/>
    </source>
</evidence>
<name>A0ACA9KV55_9GLOM</name>
<reference evidence="1" key="1">
    <citation type="submission" date="2021-06" db="EMBL/GenBank/DDBJ databases">
        <authorList>
            <person name="Kallberg Y."/>
            <person name="Tangrot J."/>
            <person name="Rosling A."/>
        </authorList>
    </citation>
    <scope>NUCLEOTIDE SEQUENCE</scope>
    <source>
        <strain evidence="1">CL356</strain>
    </source>
</reference>
<organism evidence="1 2">
    <name type="scientific">Acaulospora colombiana</name>
    <dbReference type="NCBI Taxonomy" id="27376"/>
    <lineage>
        <taxon>Eukaryota</taxon>
        <taxon>Fungi</taxon>
        <taxon>Fungi incertae sedis</taxon>
        <taxon>Mucoromycota</taxon>
        <taxon>Glomeromycotina</taxon>
        <taxon>Glomeromycetes</taxon>
        <taxon>Diversisporales</taxon>
        <taxon>Acaulosporaceae</taxon>
        <taxon>Acaulospora</taxon>
    </lineage>
</organism>
<proteinExistence type="predicted"/>
<evidence type="ECO:0000313" key="1">
    <source>
        <dbReference type="EMBL" id="CAG8492059.1"/>
    </source>
</evidence>